<gene>
    <name evidence="1" type="ORF">RF11_09855</name>
</gene>
<dbReference type="OrthoDB" id="5984446at2759"/>
<keyword evidence="2" id="KW-1185">Reference proteome</keyword>
<reference evidence="1 2" key="1">
    <citation type="journal article" date="2014" name="Genome Biol. Evol.">
        <title>The genome of the myxosporean Thelohanellus kitauei shows adaptations to nutrient acquisition within its fish host.</title>
        <authorList>
            <person name="Yang Y."/>
            <person name="Xiong J."/>
            <person name="Zhou Z."/>
            <person name="Huo F."/>
            <person name="Miao W."/>
            <person name="Ran C."/>
            <person name="Liu Y."/>
            <person name="Zhang J."/>
            <person name="Feng J."/>
            <person name="Wang M."/>
            <person name="Wang M."/>
            <person name="Wang L."/>
            <person name="Yao B."/>
        </authorList>
    </citation>
    <scope>NUCLEOTIDE SEQUENCE [LARGE SCALE GENOMIC DNA]</scope>
    <source>
        <strain evidence="1">Wuqing</strain>
    </source>
</reference>
<protein>
    <recommendedName>
        <fullName evidence="3">DUF4371 domain-containing protein</fullName>
    </recommendedName>
</protein>
<evidence type="ECO:0000313" key="1">
    <source>
        <dbReference type="EMBL" id="KII74929.1"/>
    </source>
</evidence>
<dbReference type="Proteomes" id="UP000031668">
    <property type="component" value="Unassembled WGS sequence"/>
</dbReference>
<evidence type="ECO:0008006" key="3">
    <source>
        <dbReference type="Google" id="ProtNLM"/>
    </source>
</evidence>
<proteinExistence type="predicted"/>
<dbReference type="PANTHER" id="PTHR46880:SF5">
    <property type="entry name" value="DUF4371 DOMAIN-CONTAINING PROTEIN"/>
    <property type="match status" value="1"/>
</dbReference>
<dbReference type="PANTHER" id="PTHR46880">
    <property type="entry name" value="RAS-ASSOCIATING DOMAIN-CONTAINING PROTEIN"/>
    <property type="match status" value="1"/>
</dbReference>
<dbReference type="EMBL" id="JWZT01000167">
    <property type="protein sequence ID" value="KII74929.1"/>
    <property type="molecule type" value="Genomic_DNA"/>
</dbReference>
<organism evidence="1 2">
    <name type="scientific">Thelohanellus kitauei</name>
    <name type="common">Myxosporean</name>
    <dbReference type="NCBI Taxonomy" id="669202"/>
    <lineage>
        <taxon>Eukaryota</taxon>
        <taxon>Metazoa</taxon>
        <taxon>Cnidaria</taxon>
        <taxon>Myxozoa</taxon>
        <taxon>Myxosporea</taxon>
        <taxon>Bivalvulida</taxon>
        <taxon>Platysporina</taxon>
        <taxon>Myxobolidae</taxon>
        <taxon>Thelohanellus</taxon>
    </lineage>
</organism>
<sequence length="142" mass="16580">MLSVHEIDEMFTNPLTFYESINFVLKTELMSELRNSFFHTLIKDEITDISSQKMLILYFNIGQRQTIYTNIFGERMKLTPRDCISIVTKIKFNNENKLSFQKVMFTSDDASVMLGKNNGVAAFWKGEIHNLCDKHCVSHRKD</sequence>
<accession>A0A0C2JAP5</accession>
<dbReference type="AlphaFoldDB" id="A0A0C2JAP5"/>
<evidence type="ECO:0000313" key="2">
    <source>
        <dbReference type="Proteomes" id="UP000031668"/>
    </source>
</evidence>
<name>A0A0C2JAP5_THEKT</name>
<comment type="caution">
    <text evidence="1">The sequence shown here is derived from an EMBL/GenBank/DDBJ whole genome shotgun (WGS) entry which is preliminary data.</text>
</comment>
<dbReference type="OMA" id="CIAHRED"/>